<evidence type="ECO:0000256" key="3">
    <source>
        <dbReference type="ARBA" id="ARBA00022490"/>
    </source>
</evidence>
<dbReference type="PANTHER" id="PTHR11054:SF0">
    <property type="entry name" value="6-PHOSPHOGLUCONOLACTONASE"/>
    <property type="match status" value="1"/>
</dbReference>
<keyword evidence="3" id="KW-0963">Cytoplasm</keyword>
<reference evidence="8 9" key="1">
    <citation type="journal article" date="2023" name="Elife">
        <title>Identification of key yeast species and microbe-microbe interactions impacting larval growth of Drosophila in the wild.</title>
        <authorList>
            <person name="Mure A."/>
            <person name="Sugiura Y."/>
            <person name="Maeda R."/>
            <person name="Honda K."/>
            <person name="Sakurai N."/>
            <person name="Takahashi Y."/>
            <person name="Watada M."/>
            <person name="Katoh T."/>
            <person name="Gotoh A."/>
            <person name="Gotoh Y."/>
            <person name="Taniguchi I."/>
            <person name="Nakamura K."/>
            <person name="Hayashi T."/>
            <person name="Katayama T."/>
            <person name="Uemura T."/>
            <person name="Hattori Y."/>
        </authorList>
    </citation>
    <scope>NUCLEOTIDE SEQUENCE [LARGE SCALE GENOMIC DNA]</scope>
    <source>
        <strain evidence="8 9">SC-9</strain>
    </source>
</reference>
<protein>
    <submittedName>
        <fullName evidence="8">Sol1 protein</fullName>
    </submittedName>
</protein>
<dbReference type="GeneID" id="90072735"/>
<dbReference type="PANTHER" id="PTHR11054">
    <property type="entry name" value="6-PHOSPHOGLUCONOLACTONASE"/>
    <property type="match status" value="1"/>
</dbReference>
<dbReference type="Pfam" id="PF01182">
    <property type="entry name" value="Glucosamine_iso"/>
    <property type="match status" value="1"/>
</dbReference>
<dbReference type="EMBL" id="BTFZ01000003">
    <property type="protein sequence ID" value="GMM34756.1"/>
    <property type="molecule type" value="Genomic_DNA"/>
</dbReference>
<keyword evidence="9" id="KW-1185">Reference proteome</keyword>
<dbReference type="GO" id="GO:0005975">
    <property type="term" value="P:carbohydrate metabolic process"/>
    <property type="evidence" value="ECO:0007669"/>
    <property type="project" value="InterPro"/>
</dbReference>
<dbReference type="InterPro" id="IPR005900">
    <property type="entry name" value="6-phosphogluconolactonase_DevB"/>
</dbReference>
<name>A0AAV5QJF4_9ASCO</name>
<comment type="function">
    <text evidence="5">May be involved in regulation of tRNA subcellular distribution.</text>
</comment>
<evidence type="ECO:0000259" key="7">
    <source>
        <dbReference type="Pfam" id="PF01182"/>
    </source>
</evidence>
<dbReference type="SUPFAM" id="SSF100950">
    <property type="entry name" value="NagB/RpiA/CoA transferase-like"/>
    <property type="match status" value="1"/>
</dbReference>
<dbReference type="InterPro" id="IPR039104">
    <property type="entry name" value="6PGL"/>
</dbReference>
<accession>A0AAV5QJF4</accession>
<proteinExistence type="inferred from homology"/>
<dbReference type="Gene3D" id="3.40.50.1360">
    <property type="match status" value="1"/>
</dbReference>
<sequence length="350" mass="38814">MTTTVPKIYAFKEFDDVAGAVADHIIAAQNSVLFPNSAIAFSKRESWTTNTFENLPPTVILDSEEIQSTGAIHQTIKDDELTPTNGSTITSSAATPTPVSGKKTKKKKKDKKEQERRFKIAISGGSLIAVLNQGLLKRTDIVWNKWDIFFADERLVPFDDEESNYGLAKRKIFDLIADSPSGQNHGLPTVFPINEALITDPEECADDYEKLLIKKFASKDSVKIPMFDLFLLGCAPDGHIASLFPEKEQLRENLAWVMAVNNAPKGPSDRITLSVPVICHSVRVTFVVEGSTKAPILKTVFERPDKALPSSIVNEGAAGRVCWFVDDDALDDVMVTKKKYKYEVDTYKNK</sequence>
<dbReference type="InterPro" id="IPR006148">
    <property type="entry name" value="Glc/Gal-6P_isomerase"/>
</dbReference>
<comment type="subcellular location">
    <subcellularLocation>
        <location evidence="1">Cytoplasm</location>
    </subcellularLocation>
</comment>
<dbReference type="Proteomes" id="UP001360560">
    <property type="component" value="Unassembled WGS sequence"/>
</dbReference>
<dbReference type="AlphaFoldDB" id="A0AAV5QJF4"/>
<dbReference type="RefSeq" id="XP_064851756.1">
    <property type="nucleotide sequence ID" value="XM_064995684.1"/>
</dbReference>
<organism evidence="8 9">
    <name type="scientific">Saccharomycopsis crataegensis</name>
    <dbReference type="NCBI Taxonomy" id="43959"/>
    <lineage>
        <taxon>Eukaryota</taxon>
        <taxon>Fungi</taxon>
        <taxon>Dikarya</taxon>
        <taxon>Ascomycota</taxon>
        <taxon>Saccharomycotina</taxon>
        <taxon>Saccharomycetes</taxon>
        <taxon>Saccharomycopsidaceae</taxon>
        <taxon>Saccharomycopsis</taxon>
    </lineage>
</organism>
<dbReference type="InterPro" id="IPR037171">
    <property type="entry name" value="NagB/RpiA_transferase-like"/>
</dbReference>
<dbReference type="CDD" id="cd01400">
    <property type="entry name" value="6PGL"/>
    <property type="match status" value="1"/>
</dbReference>
<evidence type="ECO:0000256" key="6">
    <source>
        <dbReference type="SAM" id="MobiDB-lite"/>
    </source>
</evidence>
<feature type="compositionally biased region" description="Low complexity" evidence="6">
    <location>
        <begin position="87"/>
        <end position="100"/>
    </location>
</feature>
<evidence type="ECO:0000313" key="9">
    <source>
        <dbReference type="Proteomes" id="UP001360560"/>
    </source>
</evidence>
<comment type="caution">
    <text evidence="8">The sequence shown here is derived from an EMBL/GenBank/DDBJ whole genome shotgun (WGS) entry which is preliminary data.</text>
</comment>
<dbReference type="NCBIfam" id="TIGR01198">
    <property type="entry name" value="pgl"/>
    <property type="match status" value="1"/>
</dbReference>
<dbReference type="GO" id="GO:0017057">
    <property type="term" value="F:6-phosphogluconolactonase activity"/>
    <property type="evidence" value="ECO:0007669"/>
    <property type="project" value="InterPro"/>
</dbReference>
<feature type="domain" description="Glucosamine/galactosamine-6-phosphate isomerase" evidence="7">
    <location>
        <begin position="104"/>
        <end position="323"/>
    </location>
</feature>
<gene>
    <name evidence="8" type="ORF">DASC09_020810</name>
</gene>
<dbReference type="GO" id="GO:0005737">
    <property type="term" value="C:cytoplasm"/>
    <property type="evidence" value="ECO:0007669"/>
    <property type="project" value="UniProtKB-SubCell"/>
</dbReference>
<dbReference type="FunFam" id="3.40.50.1360:FF:000017">
    <property type="entry name" value="6-phosphogluconolactonase-like protein"/>
    <property type="match status" value="1"/>
</dbReference>
<feature type="region of interest" description="Disordered" evidence="6">
    <location>
        <begin position="79"/>
        <end position="115"/>
    </location>
</feature>
<dbReference type="GO" id="GO:0006098">
    <property type="term" value="P:pentose-phosphate shunt"/>
    <property type="evidence" value="ECO:0007669"/>
    <property type="project" value="InterPro"/>
</dbReference>
<keyword evidence="4" id="KW-0597">Phosphoprotein</keyword>
<evidence type="ECO:0000256" key="2">
    <source>
        <dbReference type="ARBA" id="ARBA00010662"/>
    </source>
</evidence>
<evidence type="ECO:0000313" key="8">
    <source>
        <dbReference type="EMBL" id="GMM34756.1"/>
    </source>
</evidence>
<dbReference type="GO" id="GO:0006409">
    <property type="term" value="P:tRNA export from nucleus"/>
    <property type="evidence" value="ECO:0007669"/>
    <property type="project" value="UniProtKB-ARBA"/>
</dbReference>
<evidence type="ECO:0000256" key="4">
    <source>
        <dbReference type="ARBA" id="ARBA00022553"/>
    </source>
</evidence>
<evidence type="ECO:0000256" key="5">
    <source>
        <dbReference type="ARBA" id="ARBA00054376"/>
    </source>
</evidence>
<comment type="similarity">
    <text evidence="2">Belongs to the glucosamine/galactosamine-6-phosphate isomerase family. 6-phosphogluconolactonase subfamily.</text>
</comment>
<evidence type="ECO:0000256" key="1">
    <source>
        <dbReference type="ARBA" id="ARBA00004496"/>
    </source>
</evidence>